<evidence type="ECO:0000313" key="3">
    <source>
        <dbReference type="Proteomes" id="UP001356308"/>
    </source>
</evidence>
<reference evidence="2 3" key="1">
    <citation type="submission" date="2024-01" db="EMBL/GenBank/DDBJ databases">
        <title>Maribacter spp. originated from different algae showed divergent polysaccharides utilization ability.</title>
        <authorList>
            <person name="Wang H."/>
            <person name="Wu Y."/>
        </authorList>
    </citation>
    <scope>NUCLEOTIDE SEQUENCE [LARGE SCALE GENOMIC DNA]</scope>
    <source>
        <strain evidence="2 3">PR1</strain>
    </source>
</reference>
<keyword evidence="3" id="KW-1185">Reference proteome</keyword>
<dbReference type="Proteomes" id="UP001356308">
    <property type="component" value="Unassembled WGS sequence"/>
</dbReference>
<comment type="caution">
    <text evidence="2">The sequence shown here is derived from an EMBL/GenBank/DDBJ whole genome shotgun (WGS) entry which is preliminary data.</text>
</comment>
<organism evidence="2 3">
    <name type="scientific">Maribacter cobaltidurans</name>
    <dbReference type="NCBI Taxonomy" id="1178778"/>
    <lineage>
        <taxon>Bacteria</taxon>
        <taxon>Pseudomonadati</taxon>
        <taxon>Bacteroidota</taxon>
        <taxon>Flavobacteriia</taxon>
        <taxon>Flavobacteriales</taxon>
        <taxon>Flavobacteriaceae</taxon>
        <taxon>Maribacter</taxon>
    </lineage>
</organism>
<gene>
    <name evidence="2" type="ORF">V1I91_05775</name>
</gene>
<evidence type="ECO:0000313" key="2">
    <source>
        <dbReference type="EMBL" id="MEE1975567.1"/>
    </source>
</evidence>
<sequence>MKKFNILLLFALLCVSLNAQHKYEREYRIKKSQFPSSALELIDEKLDDARRIKFYRETDSTKVSYEAKFKKDRLWYSVEFNEEGVLEDVEILIKKVDIPSETCENIERYLGSSFTKHRIKRIQQQYPTYKNESLEKTIKNAFQNLLLPTINYEFIVAGKKDKGYYDYEILFDANGKMKKTRKSLPPNYDHVLY</sequence>
<dbReference type="EMBL" id="JAZDDG010000002">
    <property type="protein sequence ID" value="MEE1975567.1"/>
    <property type="molecule type" value="Genomic_DNA"/>
</dbReference>
<evidence type="ECO:0000256" key="1">
    <source>
        <dbReference type="SAM" id="SignalP"/>
    </source>
</evidence>
<accession>A0ABU7IRH3</accession>
<evidence type="ECO:0008006" key="4">
    <source>
        <dbReference type="Google" id="ProtNLM"/>
    </source>
</evidence>
<keyword evidence="1" id="KW-0732">Signal</keyword>
<proteinExistence type="predicted"/>
<dbReference type="Gene3D" id="3.40.1420.30">
    <property type="match status" value="1"/>
</dbReference>
<dbReference type="SUPFAM" id="SSF160574">
    <property type="entry name" value="BT0923-like"/>
    <property type="match status" value="1"/>
</dbReference>
<feature type="chain" id="PRO_5046827121" description="PepSY domain-containing protein" evidence="1">
    <location>
        <begin position="22"/>
        <end position="193"/>
    </location>
</feature>
<protein>
    <recommendedName>
        <fullName evidence="4">PepSY domain-containing protein</fullName>
    </recommendedName>
</protein>
<feature type="signal peptide" evidence="1">
    <location>
        <begin position="1"/>
        <end position="21"/>
    </location>
</feature>
<name>A0ABU7IRH3_9FLAO</name>
<dbReference type="RefSeq" id="WP_272650385.1">
    <property type="nucleotide sequence ID" value="NZ_JAZDDG010000002.1"/>
</dbReference>